<comment type="similarity">
    <text evidence="2">Belongs to the membrane fusion protein (MFP) (TC 8.A.1) family.</text>
</comment>
<dbReference type="GO" id="GO:0030313">
    <property type="term" value="C:cell envelope"/>
    <property type="evidence" value="ECO:0007669"/>
    <property type="project" value="UniProtKB-SubCell"/>
</dbReference>
<dbReference type="InterPro" id="IPR006143">
    <property type="entry name" value="RND_pump_MFP"/>
</dbReference>
<feature type="coiled-coil region" evidence="4">
    <location>
        <begin position="119"/>
        <end position="210"/>
    </location>
</feature>
<accession>A0A3G1KZ37</accession>
<evidence type="ECO:0000256" key="5">
    <source>
        <dbReference type="SAM" id="SignalP"/>
    </source>
</evidence>
<feature type="chain" id="PRO_5018246509" evidence="5">
    <location>
        <begin position="27"/>
        <end position="325"/>
    </location>
</feature>
<keyword evidence="3 4" id="KW-0175">Coiled coil</keyword>
<evidence type="ECO:0000256" key="2">
    <source>
        <dbReference type="ARBA" id="ARBA00009477"/>
    </source>
</evidence>
<dbReference type="PANTHER" id="PTHR32347">
    <property type="entry name" value="EFFLUX SYSTEM COMPONENT YKNX-RELATED"/>
    <property type="match status" value="1"/>
</dbReference>
<dbReference type="PANTHER" id="PTHR32347:SF23">
    <property type="entry name" value="BLL5650 PROTEIN"/>
    <property type="match status" value="1"/>
</dbReference>
<dbReference type="InterPro" id="IPR058792">
    <property type="entry name" value="Beta-barrel_RND_2"/>
</dbReference>
<dbReference type="SUPFAM" id="SSF111369">
    <property type="entry name" value="HlyD-like secretion proteins"/>
    <property type="match status" value="3"/>
</dbReference>
<keyword evidence="5" id="KW-0732">Signal</keyword>
<dbReference type="InterPro" id="IPR050465">
    <property type="entry name" value="UPF0194_transport"/>
</dbReference>
<dbReference type="Gene3D" id="2.40.50.100">
    <property type="match status" value="1"/>
</dbReference>
<feature type="domain" description="CusB-like beta-barrel" evidence="7">
    <location>
        <begin position="252"/>
        <end position="323"/>
    </location>
</feature>
<dbReference type="Pfam" id="PF25954">
    <property type="entry name" value="Beta-barrel_RND_2"/>
    <property type="match status" value="1"/>
</dbReference>
<dbReference type="FunFam" id="2.40.30.170:FF:000010">
    <property type="entry name" value="Efflux RND transporter periplasmic adaptor subunit"/>
    <property type="match status" value="1"/>
</dbReference>
<evidence type="ECO:0000259" key="7">
    <source>
        <dbReference type="Pfam" id="PF25954"/>
    </source>
</evidence>
<gene>
    <name evidence="8" type="ORF">DCMF_26185</name>
</gene>
<protein>
    <submittedName>
        <fullName evidence="8">Efflux transporter periplasmic adaptor subunit</fullName>
    </submittedName>
</protein>
<comment type="subcellular location">
    <subcellularLocation>
        <location evidence="1">Cell envelope</location>
    </subcellularLocation>
</comment>
<reference evidence="8 9" key="1">
    <citation type="submission" date="2016-10" db="EMBL/GenBank/DDBJ databases">
        <title>Complete Genome Sequence of Peptococcaceae strain DCMF.</title>
        <authorList>
            <person name="Edwards R.J."/>
            <person name="Holland S.I."/>
            <person name="Deshpande N.P."/>
            <person name="Wong Y.K."/>
            <person name="Ertan H."/>
            <person name="Manefield M."/>
            <person name="Russell T.L."/>
            <person name="Lee M.J."/>
        </authorList>
    </citation>
    <scope>NUCLEOTIDE SEQUENCE [LARGE SCALE GENOMIC DNA]</scope>
    <source>
        <strain evidence="8 9">DCMF</strain>
    </source>
</reference>
<feature type="domain" description="YbhG-like alpha-helical hairpin" evidence="6">
    <location>
        <begin position="84"/>
        <end position="213"/>
    </location>
</feature>
<evidence type="ECO:0000256" key="4">
    <source>
        <dbReference type="SAM" id="Coils"/>
    </source>
</evidence>
<evidence type="ECO:0000256" key="1">
    <source>
        <dbReference type="ARBA" id="ARBA00004196"/>
    </source>
</evidence>
<dbReference type="EMBL" id="CP017634">
    <property type="protein sequence ID" value="ATW27776.1"/>
    <property type="molecule type" value="Genomic_DNA"/>
</dbReference>
<evidence type="ECO:0000259" key="6">
    <source>
        <dbReference type="Pfam" id="PF25881"/>
    </source>
</evidence>
<dbReference type="Gene3D" id="2.40.30.170">
    <property type="match status" value="1"/>
</dbReference>
<dbReference type="Proteomes" id="UP000323521">
    <property type="component" value="Chromosome"/>
</dbReference>
<dbReference type="KEGG" id="fwa:DCMF_26185"/>
<evidence type="ECO:0000313" key="9">
    <source>
        <dbReference type="Proteomes" id="UP000323521"/>
    </source>
</evidence>
<dbReference type="PROSITE" id="PS51257">
    <property type="entry name" value="PROKAR_LIPOPROTEIN"/>
    <property type="match status" value="1"/>
</dbReference>
<dbReference type="Gene3D" id="1.10.287.470">
    <property type="entry name" value="Helix hairpin bin"/>
    <property type="match status" value="2"/>
</dbReference>
<evidence type="ECO:0000256" key="3">
    <source>
        <dbReference type="ARBA" id="ARBA00023054"/>
    </source>
</evidence>
<name>A0A3G1KZ37_FORW1</name>
<evidence type="ECO:0000313" key="8">
    <source>
        <dbReference type="EMBL" id="ATW27776.1"/>
    </source>
</evidence>
<dbReference type="AlphaFoldDB" id="A0A3G1KZ37"/>
<feature type="signal peptide" evidence="5">
    <location>
        <begin position="1"/>
        <end position="26"/>
    </location>
</feature>
<dbReference type="GO" id="GO:0022857">
    <property type="term" value="F:transmembrane transporter activity"/>
    <property type="evidence" value="ECO:0007669"/>
    <property type="project" value="InterPro"/>
</dbReference>
<organism evidence="8 9">
    <name type="scientific">Formimonas warabiya</name>
    <dbReference type="NCBI Taxonomy" id="1761012"/>
    <lineage>
        <taxon>Bacteria</taxon>
        <taxon>Bacillati</taxon>
        <taxon>Bacillota</taxon>
        <taxon>Clostridia</taxon>
        <taxon>Eubacteriales</taxon>
        <taxon>Peptococcaceae</taxon>
        <taxon>Candidatus Formimonas</taxon>
    </lineage>
</organism>
<sequence length="325" mass="33979">MKRVVPLILLALLLFTGCSSGGPASAKQQEPSTQDETSKPVFVMAGKIDAGEKADITTKISGNVANISVDVGSVVKKGDTLVILDTKDYQAQVAQAQAGVTTAEANLTKTKAGARPEQIAQAKAALDSAKINYENAESTYQRNKELFNSGAVSQAQLEASQTQLAAAQAQYASTKDTLDILNKGETKETINVLQSQVKQSQAALEAAKTQLANGTILSPVSGIVSAKNINVGELATPGKVLVSIVNTQSLFINASLPTGLLDKVKVGQKVVVRVSEIPDQEFAGEVSVVNPVIDSGSKNVSVKVKLMDADSLLRPGMFAEIGITN</sequence>
<keyword evidence="9" id="KW-1185">Reference proteome</keyword>
<dbReference type="NCBIfam" id="TIGR01730">
    <property type="entry name" value="RND_mfp"/>
    <property type="match status" value="1"/>
</dbReference>
<dbReference type="RefSeq" id="WP_148137160.1">
    <property type="nucleotide sequence ID" value="NZ_CP017634.1"/>
</dbReference>
<proteinExistence type="inferred from homology"/>
<dbReference type="GO" id="GO:0016020">
    <property type="term" value="C:membrane"/>
    <property type="evidence" value="ECO:0007669"/>
    <property type="project" value="InterPro"/>
</dbReference>
<dbReference type="OrthoDB" id="9810430at2"/>
<dbReference type="InterPro" id="IPR059052">
    <property type="entry name" value="HH_YbhG-like"/>
</dbReference>
<dbReference type="Pfam" id="PF25881">
    <property type="entry name" value="HH_YBHG"/>
    <property type="match status" value="1"/>
</dbReference>